<reference evidence="3" key="1">
    <citation type="submission" date="2016-01" db="EMBL/GenBank/DDBJ databases">
        <title>Reference transcriptome for the parasite Schistocephalus solidus: insights into the molecular evolution of parasitism.</title>
        <authorList>
            <person name="Hebert F.O."/>
            <person name="Grambauer S."/>
            <person name="Barber I."/>
            <person name="Landry C.R."/>
            <person name="Aubin-Horth N."/>
        </authorList>
    </citation>
    <scope>NUCLEOTIDE SEQUENCE</scope>
</reference>
<protein>
    <submittedName>
        <fullName evidence="3">Ubiquinol-cytochrome-c reductase complex assembly factor 1</fullName>
    </submittedName>
</protein>
<dbReference type="GO" id="GO:0005739">
    <property type="term" value="C:mitochondrion"/>
    <property type="evidence" value="ECO:0007669"/>
    <property type="project" value="TreeGrafter"/>
</dbReference>
<evidence type="ECO:0000313" key="3">
    <source>
        <dbReference type="EMBL" id="JAP39980.1"/>
    </source>
</evidence>
<dbReference type="InterPro" id="IPR021150">
    <property type="entry name" value="Ubiq_cyt_c_chap"/>
</dbReference>
<evidence type="ECO:0000259" key="2">
    <source>
        <dbReference type="Pfam" id="PF03981"/>
    </source>
</evidence>
<feature type="non-terminal residue" evidence="3">
    <location>
        <position position="1"/>
    </location>
</feature>
<dbReference type="PANTHER" id="PTHR12184:SF1">
    <property type="entry name" value="UBIQUINOL-CYTOCHROME-C REDUCTASE COMPLEX ASSEMBLY FACTOR 1"/>
    <property type="match status" value="1"/>
</dbReference>
<proteinExistence type="inferred from homology"/>
<dbReference type="GO" id="GO:0034551">
    <property type="term" value="P:mitochondrial respiratory chain complex III assembly"/>
    <property type="evidence" value="ECO:0007669"/>
    <property type="project" value="TreeGrafter"/>
</dbReference>
<dbReference type="AlphaFoldDB" id="A0A0X3NL34"/>
<sequence>RRQWLTSKLRTQALGGVFLTFLDRVMFRMLNRRLVLRVPSVYMSIVPRQIAGIPPDSLPKASPGVIESIKHRFGYGLRYSSLQLHASGENMFAVCAEYPDFKEFITKLGLPDTFQSWFSLTTLHIWMCLVRLRREGQEGRILKETFIKLIWIDLKGRMRGFGIIRKQHDHVEQFNMQFFGSLFAYDEAFLKNSDAALSAALWRNFFLASPLVSAVQLETMVRYIRKQLAHLDSIPNDIFLGKGFATFLRLQDETLKNEYALQRLRYCLTWPSWAQ</sequence>
<comment type="similarity">
    <text evidence="1">Belongs to the CBP3 family.</text>
</comment>
<accession>A0A0X3NL34</accession>
<gene>
    <name evidence="3" type="primary">UQCC1</name>
    <name evidence="3" type="ORF">TR39630</name>
</gene>
<dbReference type="Pfam" id="PF03981">
    <property type="entry name" value="Ubiq_cyt_C_chap"/>
    <property type="match status" value="1"/>
</dbReference>
<feature type="domain" description="Ubiquinol-cytochrome c chaperone" evidence="2">
    <location>
        <begin position="107"/>
        <end position="244"/>
    </location>
</feature>
<dbReference type="EMBL" id="GEEE01023245">
    <property type="protein sequence ID" value="JAP39980.1"/>
    <property type="molecule type" value="Transcribed_RNA"/>
</dbReference>
<dbReference type="PANTHER" id="PTHR12184">
    <property type="entry name" value="UBIQUINOL-CYTOCHROME C REDUCTASE COMPLEX ASSEMBLY FACTOR 1 FAMILY MEMBER"/>
    <property type="match status" value="1"/>
</dbReference>
<name>A0A0X3NL34_SCHSO</name>
<dbReference type="InterPro" id="IPR007129">
    <property type="entry name" value="Ubiqinol_cyt_c_chaperone_CPB3"/>
</dbReference>
<organism evidence="3">
    <name type="scientific">Schistocephalus solidus</name>
    <name type="common">Tapeworm</name>
    <dbReference type="NCBI Taxonomy" id="70667"/>
    <lineage>
        <taxon>Eukaryota</taxon>
        <taxon>Metazoa</taxon>
        <taxon>Spiralia</taxon>
        <taxon>Lophotrochozoa</taxon>
        <taxon>Platyhelminthes</taxon>
        <taxon>Cestoda</taxon>
        <taxon>Eucestoda</taxon>
        <taxon>Diphyllobothriidea</taxon>
        <taxon>Diphyllobothriidae</taxon>
        <taxon>Schistocephalus</taxon>
    </lineage>
</organism>
<evidence type="ECO:0000256" key="1">
    <source>
        <dbReference type="ARBA" id="ARBA00006407"/>
    </source>
</evidence>